<evidence type="ECO:0000256" key="4">
    <source>
        <dbReference type="ARBA" id="ARBA00023027"/>
    </source>
</evidence>
<proteinExistence type="inferred from homology"/>
<keyword evidence="10" id="KW-1185">Reference proteome</keyword>
<keyword evidence="9" id="KW-0418">Kinase</keyword>
<evidence type="ECO:0000313" key="10">
    <source>
        <dbReference type="Proteomes" id="UP000583454"/>
    </source>
</evidence>
<feature type="region of interest" description="Disordered" evidence="7">
    <location>
        <begin position="1"/>
        <end position="48"/>
    </location>
</feature>
<evidence type="ECO:0000259" key="8">
    <source>
        <dbReference type="PROSITE" id="PS51383"/>
    </source>
</evidence>
<dbReference type="AlphaFoldDB" id="A0A840ZUR5"/>
<feature type="binding site" evidence="6">
    <location>
        <position position="62"/>
    </location>
    <ligand>
        <name>(6S)-NADPHX</name>
        <dbReference type="ChEBI" id="CHEBI:64076"/>
    </ligand>
</feature>
<keyword evidence="3 6" id="KW-0521">NADP</keyword>
<dbReference type="CDD" id="cd01171">
    <property type="entry name" value="YXKO-related"/>
    <property type="match status" value="1"/>
</dbReference>
<sequence length="313" mass="32432">MSQAAWRTMHEADEPMAERSDSAEPITERLLRGMPPPPPSSDSKDGRGRVLVLGGCRELPGAIRLAAEAAMRVGAGKLQIAVCRDLAVPLGLLVPEAMVVGLQQTEAGGISRTNADEVVKRAERCDAVLLGPGMSEDADTTAIVAAVLRASSTISLVLDAGALCVLSDEPGLTKRLATPAVITPHAGEMAGLLGRERETIEADPLAAAREATERFGTLTVMKGGATYIVAPNGDAWCYEGGHVGLATSGSGDTLAGLIVGLLARGADPARAAVWGVYCHGEAGRRLARRHGGIGFLAREIPTEIPSILAEILV</sequence>
<feature type="binding site" evidence="6">
    <location>
        <position position="252"/>
    </location>
    <ligand>
        <name>(6S)-NADPHX</name>
        <dbReference type="ChEBI" id="CHEBI:64076"/>
    </ligand>
</feature>
<evidence type="ECO:0000256" key="1">
    <source>
        <dbReference type="ARBA" id="ARBA00022741"/>
    </source>
</evidence>
<comment type="similarity">
    <text evidence="6">Belongs to the NnrD/CARKD family.</text>
</comment>
<dbReference type="InterPro" id="IPR029056">
    <property type="entry name" value="Ribokinase-like"/>
</dbReference>
<comment type="catalytic activity">
    <reaction evidence="6">
        <text>(6S)-NADPHX + ADP = AMP + phosphate + NADPH + H(+)</text>
        <dbReference type="Rhea" id="RHEA:32235"/>
        <dbReference type="ChEBI" id="CHEBI:15378"/>
        <dbReference type="ChEBI" id="CHEBI:43474"/>
        <dbReference type="ChEBI" id="CHEBI:57783"/>
        <dbReference type="ChEBI" id="CHEBI:64076"/>
        <dbReference type="ChEBI" id="CHEBI:456215"/>
        <dbReference type="ChEBI" id="CHEBI:456216"/>
        <dbReference type="EC" id="4.2.1.136"/>
    </reaction>
</comment>
<dbReference type="Gene3D" id="3.40.1190.20">
    <property type="match status" value="1"/>
</dbReference>
<evidence type="ECO:0000256" key="7">
    <source>
        <dbReference type="SAM" id="MobiDB-lite"/>
    </source>
</evidence>
<reference evidence="9 10" key="1">
    <citation type="submission" date="2020-08" db="EMBL/GenBank/DDBJ databases">
        <title>Genomic Encyclopedia of Type Strains, Phase IV (KMG-IV): sequencing the most valuable type-strain genomes for metagenomic binning, comparative biology and taxonomic classification.</title>
        <authorList>
            <person name="Goeker M."/>
        </authorList>
    </citation>
    <scope>NUCLEOTIDE SEQUENCE [LARGE SCALE GENOMIC DNA]</scope>
    <source>
        <strain evidence="9 10">DSM 2163</strain>
    </source>
</reference>
<keyword evidence="1 6" id="KW-0547">Nucleotide-binding</keyword>
<organism evidence="9 10">
    <name type="scientific">Methylorubrum rhodinum</name>
    <dbReference type="NCBI Taxonomy" id="29428"/>
    <lineage>
        <taxon>Bacteria</taxon>
        <taxon>Pseudomonadati</taxon>
        <taxon>Pseudomonadota</taxon>
        <taxon>Alphaproteobacteria</taxon>
        <taxon>Hyphomicrobiales</taxon>
        <taxon>Methylobacteriaceae</taxon>
        <taxon>Methylorubrum</taxon>
    </lineage>
</organism>
<dbReference type="GO" id="GO:0110051">
    <property type="term" value="P:metabolite repair"/>
    <property type="evidence" value="ECO:0007669"/>
    <property type="project" value="TreeGrafter"/>
</dbReference>
<evidence type="ECO:0000256" key="3">
    <source>
        <dbReference type="ARBA" id="ARBA00022857"/>
    </source>
</evidence>
<keyword evidence="4 6" id="KW-0520">NAD</keyword>
<comment type="caution">
    <text evidence="9">The sequence shown here is derived from an EMBL/GenBank/DDBJ whole genome shotgun (WGS) entry which is preliminary data.</text>
</comment>
<keyword evidence="5 6" id="KW-0456">Lyase</keyword>
<dbReference type="GO" id="GO:0052856">
    <property type="term" value="F:NAD(P)HX epimerase activity"/>
    <property type="evidence" value="ECO:0007669"/>
    <property type="project" value="TreeGrafter"/>
</dbReference>
<evidence type="ECO:0000256" key="6">
    <source>
        <dbReference type="HAMAP-Rule" id="MF_01965"/>
    </source>
</evidence>
<feature type="binding site" evidence="6">
    <location>
        <position position="185"/>
    </location>
    <ligand>
        <name>(6S)-NADPHX</name>
        <dbReference type="ChEBI" id="CHEBI:64076"/>
    </ligand>
</feature>
<keyword evidence="2 6" id="KW-0067">ATP-binding</keyword>
<evidence type="ECO:0000313" key="9">
    <source>
        <dbReference type="EMBL" id="MBB5760363.1"/>
    </source>
</evidence>
<gene>
    <name evidence="6" type="primary">nnrD</name>
    <name evidence="9" type="ORF">HNR00_005113</name>
</gene>
<comment type="cofactor">
    <cofactor evidence="6">
        <name>Mg(2+)</name>
        <dbReference type="ChEBI" id="CHEBI:18420"/>
    </cofactor>
</comment>
<dbReference type="GO" id="GO:0016301">
    <property type="term" value="F:kinase activity"/>
    <property type="evidence" value="ECO:0007669"/>
    <property type="project" value="UniProtKB-KW"/>
</dbReference>
<dbReference type="GO" id="GO:0046496">
    <property type="term" value="P:nicotinamide nucleotide metabolic process"/>
    <property type="evidence" value="ECO:0007669"/>
    <property type="project" value="UniProtKB-UniRule"/>
</dbReference>
<accession>A0A840ZUR5</accession>
<comment type="subunit">
    <text evidence="6">Homotetramer.</text>
</comment>
<keyword evidence="9" id="KW-0808">Transferase</keyword>
<dbReference type="RefSeq" id="WP_246391123.1">
    <property type="nucleotide sequence ID" value="NZ_JACHOP010000046.1"/>
</dbReference>
<comment type="catalytic activity">
    <reaction evidence="6">
        <text>(6S)-NADHX + ADP = AMP + phosphate + NADH + H(+)</text>
        <dbReference type="Rhea" id="RHEA:32223"/>
        <dbReference type="ChEBI" id="CHEBI:15378"/>
        <dbReference type="ChEBI" id="CHEBI:43474"/>
        <dbReference type="ChEBI" id="CHEBI:57945"/>
        <dbReference type="ChEBI" id="CHEBI:64074"/>
        <dbReference type="ChEBI" id="CHEBI:456215"/>
        <dbReference type="ChEBI" id="CHEBI:456216"/>
        <dbReference type="EC" id="4.2.1.136"/>
    </reaction>
</comment>
<dbReference type="EC" id="4.2.1.136" evidence="6"/>
<dbReference type="SUPFAM" id="SSF53613">
    <property type="entry name" value="Ribokinase-like"/>
    <property type="match status" value="1"/>
</dbReference>
<dbReference type="HAMAP" id="MF_01965">
    <property type="entry name" value="NADHX_dehydratase"/>
    <property type="match status" value="1"/>
</dbReference>
<name>A0A840ZUR5_9HYPH</name>
<dbReference type="Proteomes" id="UP000583454">
    <property type="component" value="Unassembled WGS sequence"/>
</dbReference>
<feature type="compositionally biased region" description="Basic and acidic residues" evidence="7">
    <location>
        <begin position="8"/>
        <end position="31"/>
    </location>
</feature>
<dbReference type="Pfam" id="PF01256">
    <property type="entry name" value="Carb_kinase"/>
    <property type="match status" value="1"/>
</dbReference>
<evidence type="ECO:0000256" key="5">
    <source>
        <dbReference type="ARBA" id="ARBA00023239"/>
    </source>
</evidence>
<dbReference type="PROSITE" id="PS51383">
    <property type="entry name" value="YJEF_C_3"/>
    <property type="match status" value="1"/>
</dbReference>
<dbReference type="InterPro" id="IPR000631">
    <property type="entry name" value="CARKD"/>
</dbReference>
<feature type="domain" description="YjeF C-terminal" evidence="8">
    <location>
        <begin position="27"/>
        <end position="311"/>
    </location>
</feature>
<feature type="binding site" evidence="6">
    <location>
        <begin position="222"/>
        <end position="226"/>
    </location>
    <ligand>
        <name>AMP</name>
        <dbReference type="ChEBI" id="CHEBI:456215"/>
    </ligand>
</feature>
<dbReference type="EMBL" id="JACHOP010000046">
    <property type="protein sequence ID" value="MBB5760363.1"/>
    <property type="molecule type" value="Genomic_DNA"/>
</dbReference>
<protein>
    <recommendedName>
        <fullName evidence="6">ADP-dependent (S)-NAD(P)H-hydrate dehydratase</fullName>
        <ecNumber evidence="6">4.2.1.136</ecNumber>
    </recommendedName>
    <alternativeName>
        <fullName evidence="6">ADP-dependent NAD(P)HX dehydratase</fullName>
    </alternativeName>
</protein>
<feature type="binding site" evidence="6">
    <location>
        <position position="133"/>
    </location>
    <ligand>
        <name>(6S)-NADPHX</name>
        <dbReference type="ChEBI" id="CHEBI:64076"/>
    </ligand>
</feature>
<feature type="binding site" evidence="6">
    <location>
        <position position="251"/>
    </location>
    <ligand>
        <name>AMP</name>
        <dbReference type="ChEBI" id="CHEBI:456215"/>
    </ligand>
</feature>
<dbReference type="NCBIfam" id="TIGR00196">
    <property type="entry name" value="yjeF_cterm"/>
    <property type="match status" value="1"/>
</dbReference>
<dbReference type="PANTHER" id="PTHR12592">
    <property type="entry name" value="ATP-DEPENDENT (S)-NAD(P)H-HYDRATE DEHYDRATASE FAMILY MEMBER"/>
    <property type="match status" value="1"/>
</dbReference>
<comment type="function">
    <text evidence="6">Catalyzes the dehydration of the S-form of NAD(P)HX at the expense of ADP, which is converted to AMP. Together with NAD(P)HX epimerase, which catalyzes the epimerization of the S- and R-forms, the enzyme allows the repair of both epimers of NAD(P)HX, a damaged form of NAD(P)H that is a result of enzymatic or heat-dependent hydration.</text>
</comment>
<evidence type="ECO:0000256" key="2">
    <source>
        <dbReference type="ARBA" id="ARBA00022840"/>
    </source>
</evidence>
<dbReference type="PANTHER" id="PTHR12592:SF0">
    <property type="entry name" value="ATP-DEPENDENT (S)-NAD(P)H-HYDRATE DEHYDRATASE"/>
    <property type="match status" value="1"/>
</dbReference>
<dbReference type="GO" id="GO:0005524">
    <property type="term" value="F:ATP binding"/>
    <property type="evidence" value="ECO:0007669"/>
    <property type="project" value="UniProtKB-KW"/>
</dbReference>
<dbReference type="GO" id="GO:0052855">
    <property type="term" value="F:ADP-dependent NAD(P)H-hydrate dehydratase activity"/>
    <property type="evidence" value="ECO:0007669"/>
    <property type="project" value="UniProtKB-UniRule"/>
</dbReference>